<dbReference type="GO" id="GO:1903785">
    <property type="term" value="P:L-valine transmembrane transport"/>
    <property type="evidence" value="ECO:0007669"/>
    <property type="project" value="TreeGrafter"/>
</dbReference>
<evidence type="ECO:0000256" key="9">
    <source>
        <dbReference type="SAM" id="Phobius"/>
    </source>
</evidence>
<evidence type="ECO:0000256" key="6">
    <source>
        <dbReference type="ARBA" id="ARBA00022989"/>
    </source>
</evidence>
<dbReference type="GO" id="GO:0005886">
    <property type="term" value="C:plasma membrane"/>
    <property type="evidence" value="ECO:0007669"/>
    <property type="project" value="UniProtKB-SubCell"/>
</dbReference>
<feature type="transmembrane region" description="Helical" evidence="9">
    <location>
        <begin position="70"/>
        <end position="90"/>
    </location>
</feature>
<keyword evidence="6 9" id="KW-1133">Transmembrane helix</keyword>
<feature type="region of interest" description="Disordered" evidence="8">
    <location>
        <begin position="1"/>
        <end position="24"/>
    </location>
</feature>
<proteinExistence type="inferred from homology"/>
<dbReference type="AlphaFoldDB" id="M0N2S1"/>
<dbReference type="STRING" id="1227457.C451_12672"/>
<evidence type="ECO:0000313" key="11">
    <source>
        <dbReference type="Proteomes" id="UP000011680"/>
    </source>
</evidence>
<feature type="transmembrane region" description="Helical" evidence="9">
    <location>
        <begin position="38"/>
        <end position="58"/>
    </location>
</feature>
<dbReference type="eggNOG" id="arCOG04452">
    <property type="taxonomic scope" value="Archaea"/>
</dbReference>
<keyword evidence="3" id="KW-0813">Transport</keyword>
<gene>
    <name evidence="10" type="ORF">C451_12672</name>
</gene>
<keyword evidence="4" id="KW-1003">Cell membrane</keyword>
<evidence type="ECO:0000256" key="4">
    <source>
        <dbReference type="ARBA" id="ARBA00022475"/>
    </source>
</evidence>
<evidence type="ECO:0000256" key="1">
    <source>
        <dbReference type="ARBA" id="ARBA00004651"/>
    </source>
</evidence>
<comment type="caution">
    <text evidence="10">The sequence shown here is derived from an EMBL/GenBank/DDBJ whole genome shotgun (WGS) entry which is preliminary data.</text>
</comment>
<evidence type="ECO:0000256" key="8">
    <source>
        <dbReference type="SAM" id="MobiDB-lite"/>
    </source>
</evidence>
<accession>M0N2S1</accession>
<feature type="transmembrane region" description="Helical" evidence="9">
    <location>
        <begin position="155"/>
        <end position="176"/>
    </location>
</feature>
<comment type="subcellular location">
    <subcellularLocation>
        <location evidence="1">Cell membrane</location>
        <topology evidence="1">Multi-pass membrane protein</topology>
    </subcellularLocation>
</comment>
<evidence type="ECO:0000256" key="7">
    <source>
        <dbReference type="ARBA" id="ARBA00023136"/>
    </source>
</evidence>
<keyword evidence="11" id="KW-1185">Reference proteome</keyword>
<feature type="transmembrane region" description="Helical" evidence="9">
    <location>
        <begin position="96"/>
        <end position="116"/>
    </location>
</feature>
<dbReference type="Pfam" id="PF03591">
    <property type="entry name" value="AzlC"/>
    <property type="match status" value="1"/>
</dbReference>
<evidence type="ECO:0000256" key="2">
    <source>
        <dbReference type="ARBA" id="ARBA00010735"/>
    </source>
</evidence>
<evidence type="ECO:0000313" key="10">
    <source>
        <dbReference type="EMBL" id="EMA52161.1"/>
    </source>
</evidence>
<dbReference type="PANTHER" id="PTHR34979:SF1">
    <property type="entry name" value="INNER MEMBRANE PROTEIN YGAZ"/>
    <property type="match status" value="1"/>
</dbReference>
<evidence type="ECO:0000256" key="3">
    <source>
        <dbReference type="ARBA" id="ARBA00022448"/>
    </source>
</evidence>
<dbReference type="PANTHER" id="PTHR34979">
    <property type="entry name" value="INNER MEMBRANE PROTEIN YGAZ"/>
    <property type="match status" value="1"/>
</dbReference>
<feature type="transmembrane region" description="Helical" evidence="9">
    <location>
        <begin position="218"/>
        <end position="245"/>
    </location>
</feature>
<comment type="similarity">
    <text evidence="2">Belongs to the AzlC family.</text>
</comment>
<keyword evidence="5 9" id="KW-0812">Transmembrane</keyword>
<keyword evidence="7 9" id="KW-0472">Membrane</keyword>
<reference evidence="10 11" key="1">
    <citation type="journal article" date="2014" name="PLoS Genet.">
        <title>Phylogenetically driven sequencing of extremely halophilic archaea reveals strategies for static and dynamic osmo-response.</title>
        <authorList>
            <person name="Becker E.A."/>
            <person name="Seitzer P.M."/>
            <person name="Tritt A."/>
            <person name="Larsen D."/>
            <person name="Krusor M."/>
            <person name="Yao A.I."/>
            <person name="Wu D."/>
            <person name="Madern D."/>
            <person name="Eisen J.A."/>
            <person name="Darling A.E."/>
            <person name="Facciotti M.T."/>
        </authorList>
    </citation>
    <scope>NUCLEOTIDE SEQUENCE [LARGE SCALE GENOMIC DNA]</scope>
    <source>
        <strain evidence="10 11">JCM 13552</strain>
    </source>
</reference>
<name>M0N2S1_9EURY</name>
<organism evidence="10 11">
    <name type="scientific">Halococcus thailandensis JCM 13552</name>
    <dbReference type="NCBI Taxonomy" id="1227457"/>
    <lineage>
        <taxon>Archaea</taxon>
        <taxon>Methanobacteriati</taxon>
        <taxon>Methanobacteriota</taxon>
        <taxon>Stenosarchaea group</taxon>
        <taxon>Halobacteria</taxon>
        <taxon>Halobacteriales</taxon>
        <taxon>Halococcaceae</taxon>
        <taxon>Halococcus</taxon>
    </lineage>
</organism>
<dbReference type="Proteomes" id="UP000011680">
    <property type="component" value="Unassembled WGS sequence"/>
</dbReference>
<dbReference type="PATRIC" id="fig|1227457.3.peg.2408"/>
<evidence type="ECO:0000256" key="5">
    <source>
        <dbReference type="ARBA" id="ARBA00022692"/>
    </source>
</evidence>
<dbReference type="EMBL" id="AOMF01000159">
    <property type="protein sequence ID" value="EMA52161.1"/>
    <property type="molecule type" value="Genomic_DNA"/>
</dbReference>
<dbReference type="InterPro" id="IPR011606">
    <property type="entry name" value="Brnchd-chn_aa_trnsp_permease"/>
</dbReference>
<feature type="transmembrane region" description="Helical" evidence="9">
    <location>
        <begin position="188"/>
        <end position="206"/>
    </location>
</feature>
<sequence>MRAVAEAESATERPVESTDTEPDEGRVTFTLAGVREGFITGFPVAVGVAGYGVVFGVIADQAGLSVAEAALMSATVLAGAAQLIGVELWADSVPMATVVATVGIVNLRYLLMGAALRPWFRQLSPRAAYGSIFFTADENWALTIGKLRSGSKRGAFLLGSGLVLWLLWIVATVLGVTAGDFLATPEQYGLDYVLTALFLTLAVGLWEGRESIRPWLAAAGVALVANALLPGEWYVIVGALAGAVVRMVSHE</sequence>
<protein>
    <submittedName>
        <fullName evidence="10">AzlC family protein</fullName>
    </submittedName>
</protein>